<dbReference type="Proteomes" id="UP000732619">
    <property type="component" value="Unassembled WGS sequence"/>
</dbReference>
<evidence type="ECO:0000256" key="1">
    <source>
        <dbReference type="SAM" id="Coils"/>
    </source>
</evidence>
<evidence type="ECO:0000313" key="2">
    <source>
        <dbReference type="EMBL" id="MBE6511546.1"/>
    </source>
</evidence>
<organism evidence="2 3">
    <name type="scientific">Methanobrevibacter olleyae</name>
    <dbReference type="NCBI Taxonomy" id="294671"/>
    <lineage>
        <taxon>Archaea</taxon>
        <taxon>Methanobacteriati</taxon>
        <taxon>Methanobacteriota</taxon>
        <taxon>Methanomada group</taxon>
        <taxon>Methanobacteria</taxon>
        <taxon>Methanobacteriales</taxon>
        <taxon>Methanobacteriaceae</taxon>
        <taxon>Methanobrevibacter</taxon>
    </lineage>
</organism>
<protein>
    <submittedName>
        <fullName evidence="2">Uncharacterized protein</fullName>
    </submittedName>
</protein>
<sequence>MEIEDKKYAFRIFKAKNAIMEFGVFLPYSSLKDSEGPIERSLNEMIYSNIIDYERFFSENFYFAPEFFIDDEKYTLKIAGEGPIALKLVMDLTCSEINSSNRPIEKKLRNFIISLYKYKMKMDPDLKDEFEKVLEKEKDKEMRKEERLKKVQEKEKRMNEIEDEFDFYKPRDKSRYKIR</sequence>
<dbReference type="EMBL" id="SUTG01000001">
    <property type="protein sequence ID" value="MBE6511546.1"/>
    <property type="molecule type" value="Genomic_DNA"/>
</dbReference>
<reference evidence="2" key="1">
    <citation type="submission" date="2019-04" db="EMBL/GenBank/DDBJ databases">
        <title>Evolution of Biomass-Degrading Anaerobic Consortia Revealed by Metagenomics.</title>
        <authorList>
            <person name="Peng X."/>
        </authorList>
    </citation>
    <scope>NUCLEOTIDE SEQUENCE</scope>
    <source>
        <strain evidence="2">SIG14</strain>
    </source>
</reference>
<name>A0A8T3VU20_METOL</name>
<accession>A0A8T3VU20</accession>
<keyword evidence="1" id="KW-0175">Coiled coil</keyword>
<proteinExistence type="predicted"/>
<comment type="caution">
    <text evidence="2">The sequence shown here is derived from an EMBL/GenBank/DDBJ whole genome shotgun (WGS) entry which is preliminary data.</text>
</comment>
<feature type="coiled-coil region" evidence="1">
    <location>
        <begin position="127"/>
        <end position="164"/>
    </location>
</feature>
<dbReference type="AlphaFoldDB" id="A0A8T3VU20"/>
<gene>
    <name evidence="2" type="ORF">E7Z75_00135</name>
</gene>
<evidence type="ECO:0000313" key="3">
    <source>
        <dbReference type="Proteomes" id="UP000732619"/>
    </source>
</evidence>